<evidence type="ECO:0000313" key="1">
    <source>
        <dbReference type="EMBL" id="ARQ95543.1"/>
    </source>
</evidence>
<reference evidence="2" key="1">
    <citation type="submission" date="2017-04" db="EMBL/GenBank/DDBJ databases">
        <authorList>
            <person name="Abille Z."/>
            <person name="Afsharjavan R."/>
            <person name="Alms C.E."/>
            <person name="Anil A."/>
            <person name="Azuma E.A."/>
            <person name="Boateng D."/>
            <person name="Bowden K.V."/>
            <person name="Bui Q."/>
            <person name="Callaghan K.D."/>
            <person name="Canova P.N."/>
            <person name="Carter A.-G.V."/>
            <person name="Carty B."/>
            <person name="Choudhary A."/>
            <person name="Chugh K."/>
            <person name="Clark C.B."/>
            <person name="Clark J."/>
            <person name="Cortez R."/>
            <person name="Dalwadi R.M."/>
            <person name="Daou G."/>
            <person name="Das M."/>
            <person name="Dasari S."/>
            <person name="Davis E.H."/>
            <person name="Defreitas N."/>
            <person name="Demirji J."/>
            <person name="Endres C."/>
            <person name="Fakhar S."/>
            <person name="Feeley N."/>
            <person name="Flores D.C."/>
            <person name="Fowler A.R."/>
            <person name="George T."/>
            <person name="Greis H.L."/>
            <person name="Groleau D.L."/>
            <person name="Gulati J.K."/>
            <person name="Guzman W."/>
            <person name="Hallworth A.N."/>
            <person name="Hariri A."/>
            <person name="Haya V.N."/>
            <person name="Hoffman A.K."/>
            <person name="Horne B."/>
            <person name="Howard T."/>
            <person name="Iglesia A.J."/>
            <person name="Ijezie O.D."/>
            <person name="Incognito N.A."/>
            <person name="Inen J.A."/>
            <person name="Jaiswal A."/>
            <person name="Jezek R.A."/>
            <person name="Kawa A.C."/>
            <person name="Khan F."/>
            <person name="Khin A.C."/>
            <person name="Knapo J."/>
            <person name="Kong A.S."/>
            <person name="Le B.Q."/>
            <person name="Le Q.M."/>
            <person name="Le T.-H.M."/>
            <person name="Lee M."/>
            <person name="Lockwood J.L."/>
            <person name="Loto-Rojas G.S."/>
            <person name="Mantzavinos A."/>
            <person name="Martinez D.R."/>
            <person name="Meadows A.R."/>
            <person name="Mehr S."/>
            <person name="Mellon M.N."/>
            <person name="Memon S."/>
            <person name="Miller B."/>
            <person name="Min S."/>
            <person name="Mitchell L.M."/>
            <person name="Mohamed I.R."/>
            <person name="Mohammed F.O."/>
            <person name="More S."/>
            <person name="Muntaha S."/>
            <person name="Nadeem I."/>
            <person name="Ndjeumen-Njinguet A.S."/>
            <person name="Ng P."/>
            <person name="Ngu V.E."/>
            <person name="Nguyen B.N."/>
            <person name="OHern C.T."/>
            <person name="Oboh U.S."/>
            <person name="Pagano C.W."/>
            <person name="Panakal P.R."/>
            <person name="Park D.A."/>
            <person name="Parsana D."/>
            <person name="Patel P."/>
            <person name="Patel V.S."/>
            <person name="Patwardhan V.M."/>
            <person name="Pawar S.D."/>
            <person name="Payne V.R."/>
            <person name="Petricel I.M."/>
            <person name="Phillips C."/>
            <person name="Puglisi K.M."/>
            <person name="Ramaprasad G."/>
            <person name="Raza A.S."/>
            <person name="Rivera-Oven A.G."/>
            <person name="Robins E."/>
            <person name="Roeun D.C."/>
            <person name="Rostovtseva N."/>
            <person name="Sadat M."/>
            <person name="Seas A."/>
            <person name="So E.J."/>
            <person name="Sogbesan C."/>
            <person name="Strumsky L.A."/>
            <person name="Sun J.L."/>
            <person name="Sutherland H.J."/>
            <person name="Tchakounte I."/>
            <person name="Tewell J.R."/>
            <person name="Thapa D.J."/>
            <person name="Tkach Y."/>
            <person name="Tran C.D."/>
            <person name="Tran V."/>
            <person name="Vithayathil T."/>
            <person name="Vivekanandan A."/>
            <person name="Wang S.R."/>
            <person name="White E."/>
            <person name="Yang A.L."/>
            <person name="Ye D.T."/>
            <person name="Yirenkyi M."/>
            <person name="Zarb J.S."/>
            <person name="Zhang S."/>
            <person name="Zhou M.T."/>
            <person name="Cao A."/>
            <person name="Nguyen K.M."/>
            <person name="Patel K."/>
            <person name="Patel P."/>
            <person name="Pennington E."/>
            <person name="Sendze O."/>
            <person name="Zahangir S."/>
            <person name="Correa-Mendez M."/>
            <person name="Fabian M.F."/>
            <person name="Liu S."/>
            <person name="Jethmalani Y."/>
            <person name="Nunn R."/>
            <person name="Prakash A."/>
            <person name="Louise T."/>
            <person name="Johnson A."/>
            <person name="Erill I."/>
            <person name="Caruso S.M."/>
        </authorList>
    </citation>
    <scope>NUCLEOTIDE SEQUENCE [LARGE SCALE GENOMIC DNA]</scope>
</reference>
<name>A0A1X9SHD2_9CAUD</name>
<organism evidence="1 2">
    <name type="scientific">Bacillus phage SerPounce</name>
    <dbReference type="NCBI Taxonomy" id="1983413"/>
    <lineage>
        <taxon>Viruses</taxon>
        <taxon>Duplodnaviria</taxon>
        <taxon>Heunggongvirae</taxon>
        <taxon>Uroviricota</taxon>
        <taxon>Caudoviricetes</taxon>
        <taxon>Salasmaviridae</taxon>
        <taxon>Northropvirinae</taxon>
        <taxon>Claudivirus</taxon>
        <taxon>Claudivirus serpounce</taxon>
    </lineage>
</organism>
<dbReference type="EMBL" id="KY947509">
    <property type="protein sequence ID" value="ARQ95543.1"/>
    <property type="molecule type" value="Genomic_DNA"/>
</dbReference>
<sequence length="49" mass="6218">MKRQVRVILKHKKFLEKLLKRNINLRKNFRFNQHYLKIIKELEKWGVKL</sequence>
<accession>A0A1X9SHD2</accession>
<keyword evidence="2" id="KW-1185">Reference proteome</keyword>
<evidence type="ECO:0000313" key="2">
    <source>
        <dbReference type="Proteomes" id="UP000221286"/>
    </source>
</evidence>
<dbReference type="Proteomes" id="UP000221286">
    <property type="component" value="Segment"/>
</dbReference>
<protein>
    <submittedName>
        <fullName evidence="1">Uncharacterized protein</fullName>
    </submittedName>
</protein>
<proteinExistence type="predicted"/>
<gene>
    <name evidence="1" type="ORF">SERPOUNCE_8</name>
</gene>